<dbReference type="GO" id="GO:0003677">
    <property type="term" value="F:DNA binding"/>
    <property type="evidence" value="ECO:0007669"/>
    <property type="project" value="UniProtKB-KW"/>
</dbReference>
<dbReference type="InterPro" id="IPR036388">
    <property type="entry name" value="WH-like_DNA-bd_sf"/>
</dbReference>
<sequence length="301" mass="32321">MALRAVSLTGSVTAAARQLGWSQPSVDYHLRNLDRLVGTPLLRRSTRGSTLTPAGTMMLEQGNRILNLSERALKDVRAHAATGATRLQFGAFPTAAAFFLPSIVGLAKDVGIHIQSTLEEFGQLVSHINRHEYDVVLVYSVPGYDLPFAPDIQTTEVFRDPLYLALPQSHPLAVPEPIDLETLLTLDEENWLFGSTPDDPMDLVVIDAFRAAGHSLEVAFRTDDFSVMLGMIGAGMVIGLVPSMAAGNAPAGVVLRPIAEPRFARSLLLAAPAVGPGKELPPTVRRFAAVVRKAITEVEAG</sequence>
<keyword evidence="3" id="KW-0238">DNA-binding</keyword>
<dbReference type="GO" id="GO:0003700">
    <property type="term" value="F:DNA-binding transcription factor activity"/>
    <property type="evidence" value="ECO:0007669"/>
    <property type="project" value="InterPro"/>
</dbReference>
<evidence type="ECO:0000256" key="1">
    <source>
        <dbReference type="ARBA" id="ARBA00009437"/>
    </source>
</evidence>
<dbReference type="InterPro" id="IPR000847">
    <property type="entry name" value="LysR_HTH_N"/>
</dbReference>
<dbReference type="SUPFAM" id="SSF46785">
    <property type="entry name" value="Winged helix' DNA-binding domain"/>
    <property type="match status" value="1"/>
</dbReference>
<comment type="similarity">
    <text evidence="1">Belongs to the LysR transcriptional regulatory family.</text>
</comment>
<dbReference type="PROSITE" id="PS50931">
    <property type="entry name" value="HTH_LYSR"/>
    <property type="match status" value="1"/>
</dbReference>
<dbReference type="Gene3D" id="1.10.10.10">
    <property type="entry name" value="Winged helix-like DNA-binding domain superfamily/Winged helix DNA-binding domain"/>
    <property type="match status" value="1"/>
</dbReference>
<keyword evidence="4" id="KW-0804">Transcription</keyword>
<evidence type="ECO:0000259" key="5">
    <source>
        <dbReference type="PROSITE" id="PS50931"/>
    </source>
</evidence>
<dbReference type="InterPro" id="IPR005119">
    <property type="entry name" value="LysR_subst-bd"/>
</dbReference>
<gene>
    <name evidence="6" type="ORF">DFO65_1182</name>
</gene>
<accession>A0A366IE03</accession>
<organism evidence="6 7">
    <name type="scientific">Brevibacterium celere</name>
    <dbReference type="NCBI Taxonomy" id="225845"/>
    <lineage>
        <taxon>Bacteria</taxon>
        <taxon>Bacillati</taxon>
        <taxon>Actinomycetota</taxon>
        <taxon>Actinomycetes</taxon>
        <taxon>Micrococcales</taxon>
        <taxon>Brevibacteriaceae</taxon>
        <taxon>Brevibacterium</taxon>
    </lineage>
</organism>
<name>A0A366IE03_9MICO</name>
<dbReference type="Pfam" id="PF00126">
    <property type="entry name" value="HTH_1"/>
    <property type="match status" value="1"/>
</dbReference>
<dbReference type="GO" id="GO:0032993">
    <property type="term" value="C:protein-DNA complex"/>
    <property type="evidence" value="ECO:0007669"/>
    <property type="project" value="TreeGrafter"/>
</dbReference>
<dbReference type="InterPro" id="IPR036390">
    <property type="entry name" value="WH_DNA-bd_sf"/>
</dbReference>
<evidence type="ECO:0000313" key="7">
    <source>
        <dbReference type="Proteomes" id="UP000253509"/>
    </source>
</evidence>
<dbReference type="Gene3D" id="3.40.190.10">
    <property type="entry name" value="Periplasmic binding protein-like II"/>
    <property type="match status" value="2"/>
</dbReference>
<dbReference type="Proteomes" id="UP000253509">
    <property type="component" value="Unassembled WGS sequence"/>
</dbReference>
<dbReference type="Pfam" id="PF03466">
    <property type="entry name" value="LysR_substrate"/>
    <property type="match status" value="1"/>
</dbReference>
<evidence type="ECO:0000256" key="2">
    <source>
        <dbReference type="ARBA" id="ARBA00023015"/>
    </source>
</evidence>
<dbReference type="SUPFAM" id="SSF53850">
    <property type="entry name" value="Periplasmic binding protein-like II"/>
    <property type="match status" value="1"/>
</dbReference>
<dbReference type="PANTHER" id="PTHR30346:SF29">
    <property type="entry name" value="LYSR SUBSTRATE-BINDING"/>
    <property type="match status" value="1"/>
</dbReference>
<reference evidence="6 7" key="1">
    <citation type="submission" date="2018-06" db="EMBL/GenBank/DDBJ databases">
        <title>Freshwater and sediment microbial communities from various areas in North America, analyzing microbe dynamics in response to fracking.</title>
        <authorList>
            <person name="Lamendella R."/>
        </authorList>
    </citation>
    <scope>NUCLEOTIDE SEQUENCE [LARGE SCALE GENOMIC DNA]</scope>
    <source>
        <strain evidence="6 7">3b_TX</strain>
    </source>
</reference>
<comment type="caution">
    <text evidence="6">The sequence shown here is derived from an EMBL/GenBank/DDBJ whole genome shotgun (WGS) entry which is preliminary data.</text>
</comment>
<proteinExistence type="inferred from homology"/>
<dbReference type="AlphaFoldDB" id="A0A366IE03"/>
<keyword evidence="7" id="KW-1185">Reference proteome</keyword>
<evidence type="ECO:0000256" key="4">
    <source>
        <dbReference type="ARBA" id="ARBA00023163"/>
    </source>
</evidence>
<keyword evidence="2" id="KW-0805">Transcription regulation</keyword>
<dbReference type="EMBL" id="QNSB01000018">
    <property type="protein sequence ID" value="RBP68529.1"/>
    <property type="molecule type" value="Genomic_DNA"/>
</dbReference>
<dbReference type="PANTHER" id="PTHR30346">
    <property type="entry name" value="TRANSCRIPTIONAL DUAL REGULATOR HCAR-RELATED"/>
    <property type="match status" value="1"/>
</dbReference>
<protein>
    <submittedName>
        <fullName evidence="6">Molybdate transport repressor ModE-like protein</fullName>
    </submittedName>
</protein>
<evidence type="ECO:0000256" key="3">
    <source>
        <dbReference type="ARBA" id="ARBA00023125"/>
    </source>
</evidence>
<evidence type="ECO:0000313" key="6">
    <source>
        <dbReference type="EMBL" id="RBP68529.1"/>
    </source>
</evidence>
<feature type="domain" description="HTH lysR-type" evidence="5">
    <location>
        <begin position="1"/>
        <end position="52"/>
    </location>
</feature>